<evidence type="ECO:0000313" key="4">
    <source>
        <dbReference type="Proteomes" id="UP000615989"/>
    </source>
</evidence>
<dbReference type="InterPro" id="IPR036852">
    <property type="entry name" value="Peptidase_S8/S53_dom_sf"/>
</dbReference>
<evidence type="ECO:0000313" key="3">
    <source>
        <dbReference type="EMBL" id="NMG26494.1"/>
    </source>
</evidence>
<dbReference type="Proteomes" id="UP000615989">
    <property type="component" value="Unassembled WGS sequence"/>
</dbReference>
<dbReference type="Pfam" id="PF00082">
    <property type="entry name" value="Peptidase_S8"/>
    <property type="match status" value="1"/>
</dbReference>
<keyword evidence="1" id="KW-0378">Hydrolase</keyword>
<keyword evidence="4" id="KW-1185">Reference proteome</keyword>
<organism evidence="3 4">
    <name type="scientific">Aromatoleum anaerobium</name>
    <dbReference type="NCBI Taxonomy" id="182180"/>
    <lineage>
        <taxon>Bacteria</taxon>
        <taxon>Pseudomonadati</taxon>
        <taxon>Pseudomonadota</taxon>
        <taxon>Betaproteobacteria</taxon>
        <taxon>Rhodocyclales</taxon>
        <taxon>Rhodocyclaceae</taxon>
        <taxon>Aromatoleum</taxon>
    </lineage>
</organism>
<feature type="active site" description="Charge relay system" evidence="1">
    <location>
        <position position="194"/>
    </location>
</feature>
<evidence type="ECO:0000256" key="1">
    <source>
        <dbReference type="PROSITE-ProRule" id="PRU01240"/>
    </source>
</evidence>
<comment type="caution">
    <text evidence="3">The sequence shown here is derived from an EMBL/GenBank/DDBJ whole genome shotgun (WGS) entry which is preliminary data.</text>
</comment>
<dbReference type="PROSITE" id="PS51892">
    <property type="entry name" value="SUBTILASE"/>
    <property type="match status" value="1"/>
</dbReference>
<dbReference type="SUPFAM" id="SSF52743">
    <property type="entry name" value="Subtilisin-like"/>
    <property type="match status" value="1"/>
</dbReference>
<evidence type="ECO:0000259" key="2">
    <source>
        <dbReference type="Pfam" id="PF00082"/>
    </source>
</evidence>
<keyword evidence="1" id="KW-0645">Protease</keyword>
<dbReference type="RefSeq" id="WP_169119815.1">
    <property type="nucleotide sequence ID" value="NZ_WTVG02000036.1"/>
</dbReference>
<dbReference type="Gene3D" id="3.40.50.200">
    <property type="entry name" value="Peptidase S8/S53 domain"/>
    <property type="match status" value="1"/>
</dbReference>
<feature type="active site" description="Charge relay system" evidence="1">
    <location>
        <position position="9"/>
    </location>
</feature>
<comment type="similarity">
    <text evidence="1">Belongs to the peptidase S8 family.</text>
</comment>
<name>A0ABX1PQE5_9RHOO</name>
<dbReference type="InterPro" id="IPR000209">
    <property type="entry name" value="Peptidase_S8/S53_dom"/>
</dbReference>
<feature type="domain" description="Peptidase S8/S53" evidence="2">
    <location>
        <begin position="65"/>
        <end position="212"/>
    </location>
</feature>
<keyword evidence="1" id="KW-0720">Serine protease</keyword>
<sequence>MKLRVGVVDGGFERVPPAALHAAAQFASGDFDGAESDGAESDGVVRCEAPHGRALPHGECVAALVLDAAPAACLLDARVATATRPATPRLVAAAIDWCVAEGARVVNLSLGLADDRRVLREACERAVGQGVVLVAAAPARGAPVYPARYPGVLAVSGDARCAPGQWSRLDPASVAGAAWGTCPDAPGGAPGGASMAAARFTGIVAHHLMQHPDAGLRGLVDHLAAFATWQGRENRRIAETDS</sequence>
<protein>
    <recommendedName>
        <fullName evidence="2">Peptidase S8/S53 domain-containing protein</fullName>
    </recommendedName>
</protein>
<dbReference type="EMBL" id="WTVG01000073">
    <property type="protein sequence ID" value="NMG26494.1"/>
    <property type="molecule type" value="Genomic_DNA"/>
</dbReference>
<reference evidence="3" key="1">
    <citation type="submission" date="2019-12" db="EMBL/GenBank/DDBJ databases">
        <title>Comparative genomics gives insights into the taxonomy of the Azoarcus-Aromatoleum group and reveals separate origins of nif in the plant-associated Azoarcus and non-plant-associated Aromatoleum sub-groups.</title>
        <authorList>
            <person name="Lafos M."/>
            <person name="Maluk M."/>
            <person name="Batista M."/>
            <person name="Junghare M."/>
            <person name="Carmona M."/>
            <person name="Faoro H."/>
            <person name="Cruz L.M."/>
            <person name="Battistoni F."/>
            <person name="De Souza E."/>
            <person name="Pedrosa F."/>
            <person name="Chen W.-M."/>
            <person name="Poole P.S."/>
            <person name="Dixon R.A."/>
            <person name="James E.K."/>
        </authorList>
    </citation>
    <scope>NUCLEOTIDE SEQUENCE</scope>
    <source>
        <strain evidence="3">LuFRes1</strain>
    </source>
</reference>
<gene>
    <name evidence="3" type="ORF">GO606_17615</name>
</gene>
<accession>A0ABX1PQE5</accession>
<proteinExistence type="inferred from homology"/>
<feature type="active site" description="Charge relay system" evidence="1">
    <location>
        <position position="57"/>
    </location>
</feature>